<keyword evidence="1" id="KW-1133">Transmembrane helix</keyword>
<dbReference type="EMBL" id="HE575324">
    <property type="protein sequence ID" value="CCC95409.1"/>
    <property type="molecule type" value="Genomic_DNA"/>
</dbReference>
<protein>
    <submittedName>
        <fullName evidence="2">Uncharacterized protein TCIL3000_11_8630</fullName>
    </submittedName>
</protein>
<feature type="transmembrane region" description="Helical" evidence="1">
    <location>
        <begin position="315"/>
        <end position="335"/>
    </location>
</feature>
<name>G0V188_TRYCI</name>
<gene>
    <name evidence="2" type="ORF">TCIL3000_11_8630</name>
</gene>
<evidence type="ECO:0000256" key="1">
    <source>
        <dbReference type="SAM" id="Phobius"/>
    </source>
</evidence>
<proteinExistence type="predicted"/>
<sequence length="375" mass="43338">MKGCGKKNRFRVQRSVSYAVLHFPFTLRSFPTYTATVNVMEPRRWRPKFFNPFTERRRITNHLPIYRGLFRAMPLHRWSLNDIQAVLGYAAGHPSLFGFPEQPTCIVNTAYFLPSHRSRRRGIWVFGTERGCKSIIVPSSCNGEQFDALDVKLMEPLFRWNPGVEYIYLSRDCQPLALQLVPYLQRCSHLRSLTLEGWSDAVAIHKVVIACKNVDTLDAFQSTTPHVNGKMNSPCRRLTPEMHPKLLCVKATRNYLCDWYEATQFSRCKHNIALVPFSCDFVLLHYGMFLLLASLVAYALFSGTWWLLQDMCSRAYLAFWSTIVAVTAFTAMVALDAAGGRTRGQAWVHMQKYLIISRRRWDMMRGRHHKSIVLT</sequence>
<dbReference type="AlphaFoldDB" id="G0V188"/>
<keyword evidence="1" id="KW-0472">Membrane</keyword>
<reference evidence="2" key="1">
    <citation type="journal article" date="2012" name="Proc. Natl. Acad. Sci. U.S.A.">
        <title>Antigenic diversity is generated by distinct evolutionary mechanisms in African trypanosome species.</title>
        <authorList>
            <person name="Jackson A.P."/>
            <person name="Berry A."/>
            <person name="Aslett M."/>
            <person name="Allison H.C."/>
            <person name="Burton P."/>
            <person name="Vavrova-Anderson J."/>
            <person name="Brown R."/>
            <person name="Browne H."/>
            <person name="Corton N."/>
            <person name="Hauser H."/>
            <person name="Gamble J."/>
            <person name="Gilderthorp R."/>
            <person name="Marcello L."/>
            <person name="McQuillan J."/>
            <person name="Otto T.D."/>
            <person name="Quail M.A."/>
            <person name="Sanders M.J."/>
            <person name="van Tonder A."/>
            <person name="Ginger M.L."/>
            <person name="Field M.C."/>
            <person name="Barry J.D."/>
            <person name="Hertz-Fowler C."/>
            <person name="Berriman M."/>
        </authorList>
    </citation>
    <scope>NUCLEOTIDE SEQUENCE</scope>
    <source>
        <strain evidence="2">IL3000</strain>
    </source>
</reference>
<keyword evidence="1" id="KW-0812">Transmembrane</keyword>
<evidence type="ECO:0000313" key="2">
    <source>
        <dbReference type="EMBL" id="CCC95409.1"/>
    </source>
</evidence>
<feature type="transmembrane region" description="Helical" evidence="1">
    <location>
        <begin position="283"/>
        <end position="308"/>
    </location>
</feature>
<organism evidence="2">
    <name type="scientific">Trypanosoma congolense (strain IL3000)</name>
    <dbReference type="NCBI Taxonomy" id="1068625"/>
    <lineage>
        <taxon>Eukaryota</taxon>
        <taxon>Discoba</taxon>
        <taxon>Euglenozoa</taxon>
        <taxon>Kinetoplastea</taxon>
        <taxon>Metakinetoplastina</taxon>
        <taxon>Trypanosomatida</taxon>
        <taxon>Trypanosomatidae</taxon>
        <taxon>Trypanosoma</taxon>
        <taxon>Nannomonas</taxon>
    </lineage>
</organism>
<accession>G0V188</accession>